<proteinExistence type="predicted"/>
<accession>A0A0G0MPH2</accession>
<comment type="caution">
    <text evidence="1">The sequence shown here is derived from an EMBL/GenBank/DDBJ whole genome shotgun (WGS) entry which is preliminary data.</text>
</comment>
<dbReference type="EMBL" id="LBUP01000003">
    <property type="protein sequence ID" value="KKQ66801.1"/>
    <property type="molecule type" value="Genomic_DNA"/>
</dbReference>
<sequence length="94" mass="10866">MDEQTFKKLLNVALEPIKKDLVEVKKAQADMKDTLDNRVLPSVTETEMTLKSYADSYKINQYNIERVDTRLTTVEKNLNIEPPEDLKVPHFSAK</sequence>
<name>A0A0G0MPH2_9BACT</name>
<dbReference type="AlphaFoldDB" id="A0A0G0MPH2"/>
<dbReference type="Proteomes" id="UP000034235">
    <property type="component" value="Unassembled WGS sequence"/>
</dbReference>
<gene>
    <name evidence="1" type="ORF">US86_C0003G0044</name>
</gene>
<evidence type="ECO:0000313" key="1">
    <source>
        <dbReference type="EMBL" id="KKQ66801.1"/>
    </source>
</evidence>
<evidence type="ECO:0000313" key="2">
    <source>
        <dbReference type="Proteomes" id="UP000034235"/>
    </source>
</evidence>
<reference evidence="1 2" key="1">
    <citation type="journal article" date="2015" name="Nature">
        <title>rRNA introns, odd ribosomes, and small enigmatic genomes across a large radiation of phyla.</title>
        <authorList>
            <person name="Brown C.T."/>
            <person name="Hug L.A."/>
            <person name="Thomas B.C."/>
            <person name="Sharon I."/>
            <person name="Castelle C.J."/>
            <person name="Singh A."/>
            <person name="Wilkins M.J."/>
            <person name="Williams K.H."/>
            <person name="Banfield J.F."/>
        </authorList>
    </citation>
    <scope>NUCLEOTIDE SEQUENCE [LARGE SCALE GENOMIC DNA]</scope>
</reference>
<organism evidence="1 2">
    <name type="scientific">Candidatus Daviesbacteria bacterium GW2011_GWA2_38_24</name>
    <dbReference type="NCBI Taxonomy" id="1618422"/>
    <lineage>
        <taxon>Bacteria</taxon>
        <taxon>Candidatus Daviesiibacteriota</taxon>
    </lineage>
</organism>
<protein>
    <submittedName>
        <fullName evidence="1">Uncharacterized protein</fullName>
    </submittedName>
</protein>